<organism evidence="2">
    <name type="scientific">Oryza brachyantha</name>
    <name type="common">malo sina</name>
    <dbReference type="NCBI Taxonomy" id="4533"/>
    <lineage>
        <taxon>Eukaryota</taxon>
        <taxon>Viridiplantae</taxon>
        <taxon>Streptophyta</taxon>
        <taxon>Embryophyta</taxon>
        <taxon>Tracheophyta</taxon>
        <taxon>Spermatophyta</taxon>
        <taxon>Magnoliopsida</taxon>
        <taxon>Liliopsida</taxon>
        <taxon>Poales</taxon>
        <taxon>Poaceae</taxon>
        <taxon>BOP clade</taxon>
        <taxon>Oryzoideae</taxon>
        <taxon>Oryzeae</taxon>
        <taxon>Oryzinae</taxon>
        <taxon>Oryza</taxon>
    </lineage>
</organism>
<proteinExistence type="predicted"/>
<accession>J3LJN1</accession>
<keyword evidence="3" id="KW-1185">Reference proteome</keyword>
<reference evidence="2" key="2">
    <citation type="submission" date="2013-04" db="UniProtKB">
        <authorList>
            <consortium name="EnsemblPlants"/>
        </authorList>
    </citation>
    <scope>IDENTIFICATION</scope>
</reference>
<feature type="compositionally biased region" description="Polar residues" evidence="1">
    <location>
        <begin position="23"/>
        <end position="44"/>
    </location>
</feature>
<feature type="region of interest" description="Disordered" evidence="1">
    <location>
        <begin position="22"/>
        <end position="49"/>
    </location>
</feature>
<evidence type="ECO:0000313" key="3">
    <source>
        <dbReference type="Proteomes" id="UP000006038"/>
    </source>
</evidence>
<dbReference type="Gramene" id="OB03G12570.1">
    <property type="protein sequence ID" value="OB03G12570.1"/>
    <property type="gene ID" value="OB03G12570"/>
</dbReference>
<sequence>MATLPRRRGLAVVVGRPPACASSVRSRQECWTNPSYPLGTTNPDRTNRRLLPQHTIPSTIRPADSATVALPMTTATVPASPRAQPPQSHVDSRPPKSRRRARSLPSSLTSRLAVRFPLRSFIEPSSPAA</sequence>
<evidence type="ECO:0000313" key="2">
    <source>
        <dbReference type="EnsemblPlants" id="OB03G12570.1"/>
    </source>
</evidence>
<dbReference type="AlphaFoldDB" id="J3LJN1"/>
<name>J3LJN1_ORYBR</name>
<reference evidence="2" key="1">
    <citation type="journal article" date="2013" name="Nat. Commun.">
        <title>Whole-genome sequencing of Oryza brachyantha reveals mechanisms underlying Oryza genome evolution.</title>
        <authorList>
            <person name="Chen J."/>
            <person name="Huang Q."/>
            <person name="Gao D."/>
            <person name="Wang J."/>
            <person name="Lang Y."/>
            <person name="Liu T."/>
            <person name="Li B."/>
            <person name="Bai Z."/>
            <person name="Luis Goicoechea J."/>
            <person name="Liang C."/>
            <person name="Chen C."/>
            <person name="Zhang W."/>
            <person name="Sun S."/>
            <person name="Liao Y."/>
            <person name="Zhang X."/>
            <person name="Yang L."/>
            <person name="Song C."/>
            <person name="Wang M."/>
            <person name="Shi J."/>
            <person name="Liu G."/>
            <person name="Liu J."/>
            <person name="Zhou H."/>
            <person name="Zhou W."/>
            <person name="Yu Q."/>
            <person name="An N."/>
            <person name="Chen Y."/>
            <person name="Cai Q."/>
            <person name="Wang B."/>
            <person name="Liu B."/>
            <person name="Min J."/>
            <person name="Huang Y."/>
            <person name="Wu H."/>
            <person name="Li Z."/>
            <person name="Zhang Y."/>
            <person name="Yin Y."/>
            <person name="Song W."/>
            <person name="Jiang J."/>
            <person name="Jackson S.A."/>
            <person name="Wing R.A."/>
            <person name="Wang J."/>
            <person name="Chen M."/>
        </authorList>
    </citation>
    <scope>NUCLEOTIDE SEQUENCE [LARGE SCALE GENOMIC DNA]</scope>
    <source>
        <strain evidence="2">cv. IRGC 101232</strain>
    </source>
</reference>
<dbReference type="HOGENOM" id="CLU_1952117_0_0_1"/>
<dbReference type="Proteomes" id="UP000006038">
    <property type="component" value="Chromosome 3"/>
</dbReference>
<evidence type="ECO:0000256" key="1">
    <source>
        <dbReference type="SAM" id="MobiDB-lite"/>
    </source>
</evidence>
<dbReference type="EnsemblPlants" id="OB03G12570.1">
    <property type="protein sequence ID" value="OB03G12570.1"/>
    <property type="gene ID" value="OB03G12570"/>
</dbReference>
<feature type="region of interest" description="Disordered" evidence="1">
    <location>
        <begin position="74"/>
        <end position="109"/>
    </location>
</feature>
<protein>
    <submittedName>
        <fullName evidence="2">Uncharacterized protein</fullName>
    </submittedName>
</protein>